<keyword evidence="2 14" id="KW-1003">Cell membrane</keyword>
<dbReference type="Proteomes" id="UP000694850">
    <property type="component" value="Unplaced"/>
</dbReference>
<evidence type="ECO:0000256" key="13">
    <source>
        <dbReference type="RuleBase" id="RU000688"/>
    </source>
</evidence>
<keyword evidence="15" id="KW-1185">Reference proteome</keyword>
<keyword evidence="7 13" id="KW-0297">G-protein coupled receptor</keyword>
<dbReference type="InterPro" id="IPR000276">
    <property type="entry name" value="GPCR_Rhodpsn"/>
</dbReference>
<keyword evidence="11" id="KW-0325">Glycoprotein</keyword>
<organism evidence="15 16">
    <name type="scientific">Orycteropus afer afer</name>
    <dbReference type="NCBI Taxonomy" id="1230840"/>
    <lineage>
        <taxon>Eukaryota</taxon>
        <taxon>Metazoa</taxon>
        <taxon>Chordata</taxon>
        <taxon>Craniata</taxon>
        <taxon>Vertebrata</taxon>
        <taxon>Euteleostomi</taxon>
        <taxon>Mammalia</taxon>
        <taxon>Eutheria</taxon>
        <taxon>Afrotheria</taxon>
        <taxon>Tubulidentata</taxon>
        <taxon>Orycteropodidae</taxon>
        <taxon>Orycteropus</taxon>
    </lineage>
</organism>
<sequence length="315" mass="34580">MMDHANRTWTKNFILAGFTTTATLRPLAFLATLCIYLLTLAGNLFIIILVQADSGLSTPMYFFISILSFLELWYVSTTVPTLLHTLLHGHSPISPAACFIQLYAFQSLGMTECYLLGVMALDRYLAICRPLHYHALMSRQVQLWLAGATWVAGFLAAIVPASLAATLPFCLKEVAHYFCDLASLMRLSCVDTGWHARVYGTVIGAATGCNFVFILGLYGSILKAVLKLPSAASRAKALSTCSSHMTVIALFYGSAFTVYASSPGSRPEGADKLIALVYAFLTPFLNPIIYTLRNKEVREAVKRVTDRIRNILKGL</sequence>
<evidence type="ECO:0000256" key="1">
    <source>
        <dbReference type="ARBA" id="ARBA00004651"/>
    </source>
</evidence>
<dbReference type="InterPro" id="IPR000725">
    <property type="entry name" value="Olfact_rcpt"/>
</dbReference>
<evidence type="ECO:0000256" key="5">
    <source>
        <dbReference type="ARBA" id="ARBA00022725"/>
    </source>
</evidence>
<keyword evidence="4 13" id="KW-0812">Transmembrane</keyword>
<evidence type="ECO:0000256" key="10">
    <source>
        <dbReference type="ARBA" id="ARBA00023170"/>
    </source>
</evidence>
<keyword evidence="9" id="KW-1015">Disulfide bond</keyword>
<evidence type="ECO:0000256" key="12">
    <source>
        <dbReference type="ARBA" id="ARBA00023224"/>
    </source>
</evidence>
<dbReference type="InterPro" id="IPR017452">
    <property type="entry name" value="GPCR_Rhodpsn_7TM"/>
</dbReference>
<dbReference type="InterPro" id="IPR050939">
    <property type="entry name" value="Olfactory_GPCR1"/>
</dbReference>
<evidence type="ECO:0000256" key="8">
    <source>
        <dbReference type="ARBA" id="ARBA00023136"/>
    </source>
</evidence>
<proteinExistence type="inferred from homology"/>
<dbReference type="PANTHER" id="PTHR24242:SF410">
    <property type="entry name" value="OLFACTORY RECEPTOR"/>
    <property type="match status" value="1"/>
</dbReference>
<dbReference type="RefSeq" id="XP_007945964.2">
    <property type="nucleotide sequence ID" value="XM_007947773.2"/>
</dbReference>
<keyword evidence="8 14" id="KW-0472">Membrane</keyword>
<dbReference type="Gene3D" id="1.20.1070.10">
    <property type="entry name" value="Rhodopsin 7-helix transmembrane proteins"/>
    <property type="match status" value="1"/>
</dbReference>
<keyword evidence="12 13" id="KW-0807">Transducer</keyword>
<evidence type="ECO:0000256" key="7">
    <source>
        <dbReference type="ARBA" id="ARBA00023040"/>
    </source>
</evidence>
<dbReference type="OrthoDB" id="9615015at2759"/>
<dbReference type="GO" id="GO:0004984">
    <property type="term" value="F:olfactory receptor activity"/>
    <property type="evidence" value="ECO:0007669"/>
    <property type="project" value="InterPro"/>
</dbReference>
<dbReference type="GeneID" id="103202836"/>
<dbReference type="PRINTS" id="PR00245">
    <property type="entry name" value="OLFACTORYR"/>
</dbReference>
<accession>A0A8B7ADA1</accession>
<dbReference type="GO" id="GO:0005886">
    <property type="term" value="C:plasma membrane"/>
    <property type="evidence" value="ECO:0007669"/>
    <property type="project" value="UniProtKB-SubCell"/>
</dbReference>
<dbReference type="Pfam" id="PF13853">
    <property type="entry name" value="7tm_4"/>
    <property type="match status" value="1"/>
</dbReference>
<evidence type="ECO:0000256" key="9">
    <source>
        <dbReference type="ARBA" id="ARBA00023157"/>
    </source>
</evidence>
<dbReference type="PANTHER" id="PTHR24242">
    <property type="entry name" value="G-PROTEIN COUPLED RECEPTOR"/>
    <property type="match status" value="1"/>
</dbReference>
<keyword evidence="5 14" id="KW-0552">Olfaction</keyword>
<dbReference type="AlphaFoldDB" id="A0A8B7ADA1"/>
<dbReference type="PROSITE" id="PS00237">
    <property type="entry name" value="G_PROTEIN_RECEP_F1_1"/>
    <property type="match status" value="1"/>
</dbReference>
<comment type="similarity">
    <text evidence="13">Belongs to the G-protein coupled receptor 1 family.</text>
</comment>
<reference evidence="16" key="1">
    <citation type="submission" date="2025-08" db="UniProtKB">
        <authorList>
            <consortium name="RefSeq"/>
        </authorList>
    </citation>
    <scope>IDENTIFICATION</scope>
</reference>
<dbReference type="CDD" id="cd13954">
    <property type="entry name" value="7tmA_OR"/>
    <property type="match status" value="1"/>
</dbReference>
<dbReference type="GO" id="GO:0004930">
    <property type="term" value="F:G protein-coupled receptor activity"/>
    <property type="evidence" value="ECO:0007669"/>
    <property type="project" value="UniProtKB-KW"/>
</dbReference>
<dbReference type="PROSITE" id="PS50262">
    <property type="entry name" value="G_PROTEIN_RECEP_F1_2"/>
    <property type="match status" value="1"/>
</dbReference>
<evidence type="ECO:0000256" key="3">
    <source>
        <dbReference type="ARBA" id="ARBA00022606"/>
    </source>
</evidence>
<keyword evidence="3 14" id="KW-0716">Sensory transduction</keyword>
<name>A0A8B7ADA1_ORYAF</name>
<evidence type="ECO:0000256" key="4">
    <source>
        <dbReference type="ARBA" id="ARBA00022692"/>
    </source>
</evidence>
<dbReference type="SUPFAM" id="SSF81321">
    <property type="entry name" value="Family A G protein-coupled receptor-like"/>
    <property type="match status" value="1"/>
</dbReference>
<keyword evidence="6 14" id="KW-1133">Transmembrane helix</keyword>
<keyword evidence="10 13" id="KW-0675">Receptor</keyword>
<comment type="subcellular location">
    <subcellularLocation>
        <location evidence="1 14">Cell membrane</location>
        <topology evidence="1 14">Multi-pass membrane protein</topology>
    </subcellularLocation>
</comment>
<evidence type="ECO:0000313" key="15">
    <source>
        <dbReference type="Proteomes" id="UP000694850"/>
    </source>
</evidence>
<gene>
    <name evidence="16" type="primary">LOC103202836</name>
</gene>
<evidence type="ECO:0000256" key="2">
    <source>
        <dbReference type="ARBA" id="ARBA00022475"/>
    </source>
</evidence>
<evidence type="ECO:0000256" key="11">
    <source>
        <dbReference type="ARBA" id="ARBA00023180"/>
    </source>
</evidence>
<dbReference type="PRINTS" id="PR00237">
    <property type="entry name" value="GPCRRHODOPSN"/>
</dbReference>
<dbReference type="FunFam" id="1.20.1070.10:FF:000010">
    <property type="entry name" value="Olfactory receptor"/>
    <property type="match status" value="1"/>
</dbReference>
<evidence type="ECO:0000313" key="16">
    <source>
        <dbReference type="RefSeq" id="XP_007945964.2"/>
    </source>
</evidence>
<evidence type="ECO:0000256" key="14">
    <source>
        <dbReference type="RuleBase" id="RU363047"/>
    </source>
</evidence>
<protein>
    <recommendedName>
        <fullName evidence="14">Olfactory receptor</fullName>
    </recommendedName>
</protein>
<evidence type="ECO:0000256" key="6">
    <source>
        <dbReference type="ARBA" id="ARBA00022989"/>
    </source>
</evidence>